<keyword evidence="2" id="KW-1185">Reference proteome</keyword>
<gene>
    <name evidence="1" type="ORF">ODALV1_LOCUS21517</name>
</gene>
<evidence type="ECO:0000313" key="2">
    <source>
        <dbReference type="Proteomes" id="UP001642540"/>
    </source>
</evidence>
<reference evidence="1 2" key="1">
    <citation type="submission" date="2024-08" db="EMBL/GenBank/DDBJ databases">
        <authorList>
            <person name="Cucini C."/>
            <person name="Frati F."/>
        </authorList>
    </citation>
    <scope>NUCLEOTIDE SEQUENCE [LARGE SCALE GENOMIC DNA]</scope>
</reference>
<evidence type="ECO:0008006" key="3">
    <source>
        <dbReference type="Google" id="ProtNLM"/>
    </source>
</evidence>
<proteinExistence type="predicted"/>
<evidence type="ECO:0000313" key="1">
    <source>
        <dbReference type="EMBL" id="CAL8126704.1"/>
    </source>
</evidence>
<dbReference type="Proteomes" id="UP001642540">
    <property type="component" value="Unassembled WGS sequence"/>
</dbReference>
<comment type="caution">
    <text evidence="1">The sequence shown here is derived from an EMBL/GenBank/DDBJ whole genome shotgun (WGS) entry which is preliminary data.</text>
</comment>
<organism evidence="1 2">
    <name type="scientific">Orchesella dallaii</name>
    <dbReference type="NCBI Taxonomy" id="48710"/>
    <lineage>
        <taxon>Eukaryota</taxon>
        <taxon>Metazoa</taxon>
        <taxon>Ecdysozoa</taxon>
        <taxon>Arthropoda</taxon>
        <taxon>Hexapoda</taxon>
        <taxon>Collembola</taxon>
        <taxon>Entomobryomorpha</taxon>
        <taxon>Entomobryoidea</taxon>
        <taxon>Orchesellidae</taxon>
        <taxon>Orchesellinae</taxon>
        <taxon>Orchesella</taxon>
    </lineage>
</organism>
<sequence>MFQSFISSFCLAWQIEATKSKPIDNMIEASKNKRVTSLSCHVCHSETNDDCFRFNESSVGFPASCGGDFTMCMVKKFAFTSTDGNGTTTPMKTFSIKRNCSSKCEDGCVVMGERTRL</sequence>
<name>A0ABP1RG06_9HEXA</name>
<protein>
    <recommendedName>
        <fullName evidence="3">Secreted protein</fullName>
    </recommendedName>
</protein>
<dbReference type="EMBL" id="CAXLJM020000072">
    <property type="protein sequence ID" value="CAL8126704.1"/>
    <property type="molecule type" value="Genomic_DNA"/>
</dbReference>
<accession>A0ABP1RG06</accession>